<accession>A0A2N5CZQ1</accession>
<evidence type="ECO:0000313" key="10">
    <source>
        <dbReference type="Proteomes" id="UP000234483"/>
    </source>
</evidence>
<evidence type="ECO:0000259" key="6">
    <source>
        <dbReference type="PROSITE" id="PS00623"/>
    </source>
</evidence>
<gene>
    <name evidence="8" type="ORF">C1707_01650</name>
    <name evidence="9" type="ORF">CFHF_04520</name>
</gene>
<name>A0A2N5CZQ1_9CAUL</name>
<evidence type="ECO:0000256" key="1">
    <source>
        <dbReference type="ARBA" id="ARBA00001974"/>
    </source>
</evidence>
<feature type="domain" description="Glucose-methanol-choline oxidoreductase N-terminal" evidence="6">
    <location>
        <begin position="84"/>
        <end position="107"/>
    </location>
</feature>
<keyword evidence="11" id="KW-1185">Reference proteome</keyword>
<dbReference type="Gene3D" id="3.30.560.10">
    <property type="entry name" value="Glucose Oxidase, domain 3"/>
    <property type="match status" value="1"/>
</dbReference>
<dbReference type="Pfam" id="PF00732">
    <property type="entry name" value="GMC_oxred_N"/>
    <property type="match status" value="1"/>
</dbReference>
<dbReference type="AlphaFoldDB" id="A0A2N5CZQ1"/>
<evidence type="ECO:0000313" key="8">
    <source>
        <dbReference type="EMBL" id="AYV45053.1"/>
    </source>
</evidence>
<evidence type="ECO:0000256" key="3">
    <source>
        <dbReference type="ARBA" id="ARBA00022630"/>
    </source>
</evidence>
<dbReference type="PROSITE" id="PS51257">
    <property type="entry name" value="PROKAR_LIPOPROTEIN"/>
    <property type="match status" value="1"/>
</dbReference>
<dbReference type="PANTHER" id="PTHR11552">
    <property type="entry name" value="GLUCOSE-METHANOL-CHOLINE GMC OXIDOREDUCTASE"/>
    <property type="match status" value="1"/>
</dbReference>
<dbReference type="GO" id="GO:0008812">
    <property type="term" value="F:choline dehydrogenase activity"/>
    <property type="evidence" value="ECO:0007669"/>
    <property type="project" value="TreeGrafter"/>
</dbReference>
<comment type="similarity">
    <text evidence="2 5">Belongs to the GMC oxidoreductase family.</text>
</comment>
<dbReference type="SUPFAM" id="SSF51905">
    <property type="entry name" value="FAD/NAD(P)-binding domain"/>
    <property type="match status" value="1"/>
</dbReference>
<dbReference type="PANTHER" id="PTHR11552:SF147">
    <property type="entry name" value="CHOLINE DEHYDROGENASE, MITOCHONDRIAL"/>
    <property type="match status" value="1"/>
</dbReference>
<dbReference type="InterPro" id="IPR012132">
    <property type="entry name" value="GMC_OxRdtase"/>
</dbReference>
<organism evidence="9 10">
    <name type="scientific">Caulobacter flavus</name>
    <dbReference type="NCBI Taxonomy" id="1679497"/>
    <lineage>
        <taxon>Bacteria</taxon>
        <taxon>Pseudomonadati</taxon>
        <taxon>Pseudomonadota</taxon>
        <taxon>Alphaproteobacteria</taxon>
        <taxon>Caulobacterales</taxon>
        <taxon>Caulobacteraceae</taxon>
        <taxon>Caulobacter</taxon>
    </lineage>
</organism>
<dbReference type="KEGG" id="cfh:C1707_01650"/>
<feature type="domain" description="Glucose-methanol-choline oxidoreductase N-terminal" evidence="7">
    <location>
        <begin position="258"/>
        <end position="272"/>
    </location>
</feature>
<sequence length="554" mass="59028">MSGSRYDYVIIGAGSAGCVLAARLSEDPAVKVLLLEAGGKNGSVLVRMPAGVGELIKAKGECNWGFWTEAEPHLDGRKLWWPRGRGLGGSSAINGMIYIRGHARDYDQWRQMGLAGWSYAEVLPYFKRSETFHGGGCAYHGGDGPLHVSAGESDSPFYKAVIEAGRQAGHPVTKDFNGYQQEGFGPYDLTIRDGRRWSAAAAYLAQALSRPNLTCLTEARTTRIVVENGRAVGVEYVAGKGAEKAIAYADAEVLLSAGAVQSPQILQLSGIGDPDALKAAGVTPVHESRGVGQNLQDHLDVCLSWTTKGLKTAYSANKGLNKLGVGLSYLLMGKGIGRQNFLESGAFLRSRPDLDRPDLQIHAVLAIMQDHGKVVVEKDGFTLHVCQLRPESRGAVGLRSSDPFADPTILANYLAADEDRRAMREGVRIGRDVAAQAALDPYRDSEYAPGAEVKSDEQIDAWIRAKAETIYHPVGTCRMGAAGDPLAVVDDQLRVQGLAGLRVIDASVMPTLIGGNTNAPTIMIAERAADLLRGKATLAPQDAPVFDGVPAAAA</sequence>
<dbReference type="NCBIfam" id="NF002550">
    <property type="entry name" value="PRK02106.1"/>
    <property type="match status" value="1"/>
</dbReference>
<dbReference type="GO" id="GO:0016020">
    <property type="term" value="C:membrane"/>
    <property type="evidence" value="ECO:0007669"/>
    <property type="project" value="TreeGrafter"/>
</dbReference>
<dbReference type="PROSITE" id="PS00624">
    <property type="entry name" value="GMC_OXRED_2"/>
    <property type="match status" value="1"/>
</dbReference>
<evidence type="ECO:0000256" key="5">
    <source>
        <dbReference type="RuleBase" id="RU003968"/>
    </source>
</evidence>
<dbReference type="InterPro" id="IPR000172">
    <property type="entry name" value="GMC_OxRdtase_N"/>
</dbReference>
<reference evidence="8 11" key="2">
    <citation type="submission" date="2018-01" db="EMBL/GenBank/DDBJ databases">
        <title>Complete genome sequence of Caulobacter flavus RHGG3.</title>
        <authorList>
            <person name="Yang E."/>
        </authorList>
    </citation>
    <scope>NUCLEOTIDE SEQUENCE [LARGE SCALE GENOMIC DNA]</scope>
    <source>
        <strain evidence="8 11">RHGG3</strain>
    </source>
</reference>
<evidence type="ECO:0000313" key="11">
    <source>
        <dbReference type="Proteomes" id="UP000281192"/>
    </source>
</evidence>
<protein>
    <submittedName>
        <fullName evidence="9">Choline dehydrogenase</fullName>
    </submittedName>
</protein>
<dbReference type="InterPro" id="IPR007867">
    <property type="entry name" value="GMC_OxRtase_C"/>
</dbReference>
<evidence type="ECO:0000313" key="9">
    <source>
        <dbReference type="EMBL" id="PLR19265.1"/>
    </source>
</evidence>
<reference evidence="9 10" key="1">
    <citation type="submission" date="2017-12" db="EMBL/GenBank/DDBJ databases">
        <title>The genome sequence of Caulobacter flavus CGMCC1 15093.</title>
        <authorList>
            <person name="Gao J."/>
            <person name="Mao X."/>
            <person name="Sun J."/>
        </authorList>
    </citation>
    <scope>NUCLEOTIDE SEQUENCE [LARGE SCALE GENOMIC DNA]</scope>
    <source>
        <strain evidence="9 10">CGMCC1 15093</strain>
    </source>
</reference>
<comment type="cofactor">
    <cofactor evidence="1">
        <name>FAD</name>
        <dbReference type="ChEBI" id="CHEBI:57692"/>
    </cofactor>
</comment>
<evidence type="ECO:0000259" key="7">
    <source>
        <dbReference type="PROSITE" id="PS00624"/>
    </source>
</evidence>
<dbReference type="OrthoDB" id="9785276at2"/>
<keyword evidence="3 5" id="KW-0285">Flavoprotein</keyword>
<dbReference type="SUPFAM" id="SSF54373">
    <property type="entry name" value="FAD-linked reductases, C-terminal domain"/>
    <property type="match status" value="1"/>
</dbReference>
<proteinExistence type="inferred from homology"/>
<dbReference type="Gene3D" id="3.50.50.60">
    <property type="entry name" value="FAD/NAD(P)-binding domain"/>
    <property type="match status" value="1"/>
</dbReference>
<dbReference type="EMBL" id="CP026100">
    <property type="protein sequence ID" value="AYV45053.1"/>
    <property type="molecule type" value="Genomic_DNA"/>
</dbReference>
<evidence type="ECO:0000256" key="4">
    <source>
        <dbReference type="ARBA" id="ARBA00022827"/>
    </source>
</evidence>
<evidence type="ECO:0000256" key="2">
    <source>
        <dbReference type="ARBA" id="ARBA00010790"/>
    </source>
</evidence>
<dbReference type="Pfam" id="PF05199">
    <property type="entry name" value="GMC_oxred_C"/>
    <property type="match status" value="1"/>
</dbReference>
<dbReference type="Proteomes" id="UP000281192">
    <property type="component" value="Chromosome"/>
</dbReference>
<dbReference type="RefSeq" id="WP_101711825.1">
    <property type="nucleotide sequence ID" value="NZ_CP026100.1"/>
</dbReference>
<dbReference type="PROSITE" id="PS00623">
    <property type="entry name" value="GMC_OXRED_1"/>
    <property type="match status" value="1"/>
</dbReference>
<dbReference type="GO" id="GO:0050660">
    <property type="term" value="F:flavin adenine dinucleotide binding"/>
    <property type="evidence" value="ECO:0007669"/>
    <property type="project" value="InterPro"/>
</dbReference>
<dbReference type="EMBL" id="PJRQ01000008">
    <property type="protein sequence ID" value="PLR19265.1"/>
    <property type="molecule type" value="Genomic_DNA"/>
</dbReference>
<dbReference type="InterPro" id="IPR036188">
    <property type="entry name" value="FAD/NAD-bd_sf"/>
</dbReference>
<keyword evidence="4 5" id="KW-0274">FAD</keyword>
<dbReference type="PIRSF" id="PIRSF000137">
    <property type="entry name" value="Alcohol_oxidase"/>
    <property type="match status" value="1"/>
</dbReference>
<dbReference type="Proteomes" id="UP000234483">
    <property type="component" value="Unassembled WGS sequence"/>
</dbReference>
<dbReference type="GO" id="GO:0019285">
    <property type="term" value="P:glycine betaine biosynthetic process from choline"/>
    <property type="evidence" value="ECO:0007669"/>
    <property type="project" value="TreeGrafter"/>
</dbReference>